<dbReference type="OrthoDB" id="9765580at2"/>
<feature type="domain" description="Phosphatidylglycerol lysyltransferase C-terminal" evidence="1">
    <location>
        <begin position="37"/>
        <end position="303"/>
    </location>
</feature>
<proteinExistence type="predicted"/>
<accession>A0A1M6MIH5</accession>
<dbReference type="AlphaFoldDB" id="A0A1M6MIH5"/>
<dbReference type="RefSeq" id="WP_094763051.1">
    <property type="nucleotide sequence ID" value="NZ_FQZL01000043.1"/>
</dbReference>
<name>A0A1M6MIH5_9FIRM</name>
<organism evidence="2 3">
    <name type="scientific">Dethiosulfatibacter aminovorans DSM 17477</name>
    <dbReference type="NCBI Taxonomy" id="1121476"/>
    <lineage>
        <taxon>Bacteria</taxon>
        <taxon>Bacillati</taxon>
        <taxon>Bacillota</taxon>
        <taxon>Tissierellia</taxon>
        <taxon>Dethiosulfatibacter</taxon>
    </lineage>
</organism>
<gene>
    <name evidence="2" type="ORF">SAMN02745751_03484</name>
</gene>
<sequence length="309" mass="36556">MTMKDKQIVTCTDLEPLDLDHVDKIKPYLRLRDIESCEFGLTTLFLWKSRNNPHMYFDKNYMLIFGHFDDKCYSQMPLCKEEYFMEAFEKVKEMFARFDKSLIMYSVNKEFADFVEKEYPGEYEITCSRDYADYIYDGARLRNLPGKKLRKKRNHINAFIRDYEGRYSFRILNGKDRDDVNTCLETWIDNIDATSARIDNEIEGIDFVLEHEEILDASVFGIYIDDKLEALSIGSLINGGREVIIHVEKANSEIRGLYPFLSKTFLNEIYPDVELVNREEDLGIPGLRKSKESYEPLRMEDKYEIRKVK</sequence>
<dbReference type="PANTHER" id="PTHR41373:SF1">
    <property type="entry name" value="PHOSPHATIDYLGLYCEROL LYSYLTRANSFERASE C-TERMINAL DOMAIN-CONTAINING PROTEIN"/>
    <property type="match status" value="1"/>
</dbReference>
<keyword evidence="3" id="KW-1185">Reference proteome</keyword>
<dbReference type="STRING" id="1121476.SAMN02745751_03484"/>
<evidence type="ECO:0000259" key="1">
    <source>
        <dbReference type="Pfam" id="PF09924"/>
    </source>
</evidence>
<dbReference type="Proteomes" id="UP000184052">
    <property type="component" value="Unassembled WGS sequence"/>
</dbReference>
<dbReference type="InterPro" id="IPR024320">
    <property type="entry name" value="LPG_synthase_C"/>
</dbReference>
<dbReference type="SUPFAM" id="SSF55729">
    <property type="entry name" value="Acyl-CoA N-acyltransferases (Nat)"/>
    <property type="match status" value="2"/>
</dbReference>
<reference evidence="2 3" key="1">
    <citation type="submission" date="2016-11" db="EMBL/GenBank/DDBJ databases">
        <authorList>
            <person name="Jaros S."/>
            <person name="Januszkiewicz K."/>
            <person name="Wedrychowicz H."/>
        </authorList>
    </citation>
    <scope>NUCLEOTIDE SEQUENCE [LARGE SCALE GENOMIC DNA]</scope>
    <source>
        <strain evidence="2 3">DSM 17477</strain>
    </source>
</reference>
<dbReference type="Gene3D" id="3.40.630.30">
    <property type="match status" value="2"/>
</dbReference>
<dbReference type="PANTHER" id="PTHR41373">
    <property type="entry name" value="DUF2156 DOMAIN-CONTAINING PROTEIN"/>
    <property type="match status" value="1"/>
</dbReference>
<dbReference type="InterPro" id="IPR016732">
    <property type="entry name" value="UCP018688"/>
</dbReference>
<evidence type="ECO:0000313" key="2">
    <source>
        <dbReference type="EMBL" id="SHJ83321.1"/>
    </source>
</evidence>
<dbReference type="EMBL" id="FQZL01000043">
    <property type="protein sequence ID" value="SHJ83321.1"/>
    <property type="molecule type" value="Genomic_DNA"/>
</dbReference>
<evidence type="ECO:0000313" key="3">
    <source>
        <dbReference type="Proteomes" id="UP000184052"/>
    </source>
</evidence>
<dbReference type="InterPro" id="IPR016181">
    <property type="entry name" value="Acyl_CoA_acyltransferase"/>
</dbReference>
<dbReference type="PIRSF" id="PIRSF018688">
    <property type="entry name" value="UCP018688"/>
    <property type="match status" value="1"/>
</dbReference>
<protein>
    <recommendedName>
        <fullName evidence="1">Phosphatidylglycerol lysyltransferase C-terminal domain-containing protein</fullName>
    </recommendedName>
</protein>
<dbReference type="Pfam" id="PF09924">
    <property type="entry name" value="LPG_synthase_C"/>
    <property type="match status" value="1"/>
</dbReference>